<evidence type="ECO:0000313" key="6">
    <source>
        <dbReference type="EMBL" id="MFC3034386.1"/>
    </source>
</evidence>
<evidence type="ECO:0000259" key="5">
    <source>
        <dbReference type="PROSITE" id="PS50931"/>
    </source>
</evidence>
<gene>
    <name evidence="6" type="ORF">ACFOEE_17910</name>
</gene>
<evidence type="ECO:0000313" key="7">
    <source>
        <dbReference type="Proteomes" id="UP001595453"/>
    </source>
</evidence>
<protein>
    <submittedName>
        <fullName evidence="6">LysR family transcriptional regulator</fullName>
    </submittedName>
</protein>
<dbReference type="Gene3D" id="1.10.10.10">
    <property type="entry name" value="Winged helix-like DNA-binding domain superfamily/Winged helix DNA-binding domain"/>
    <property type="match status" value="1"/>
</dbReference>
<dbReference type="RefSeq" id="WP_377127577.1">
    <property type="nucleotide sequence ID" value="NZ_JBHRSD010000039.1"/>
</dbReference>
<dbReference type="PANTHER" id="PTHR30537:SF5">
    <property type="entry name" value="HTH-TYPE TRANSCRIPTIONAL ACTIVATOR TTDR-RELATED"/>
    <property type="match status" value="1"/>
</dbReference>
<dbReference type="Pfam" id="PF00126">
    <property type="entry name" value="HTH_1"/>
    <property type="match status" value="1"/>
</dbReference>
<dbReference type="Gene3D" id="3.40.190.290">
    <property type="match status" value="1"/>
</dbReference>
<dbReference type="SUPFAM" id="SSF53850">
    <property type="entry name" value="Periplasmic binding protein-like II"/>
    <property type="match status" value="1"/>
</dbReference>
<dbReference type="EMBL" id="JBHRSD010000039">
    <property type="protein sequence ID" value="MFC3034386.1"/>
    <property type="molecule type" value="Genomic_DNA"/>
</dbReference>
<dbReference type="InterPro" id="IPR005119">
    <property type="entry name" value="LysR_subst-bd"/>
</dbReference>
<proteinExistence type="inferred from homology"/>
<organism evidence="6 7">
    <name type="scientific">Pseudoalteromonas fenneropenaei</name>
    <dbReference type="NCBI Taxonomy" id="1737459"/>
    <lineage>
        <taxon>Bacteria</taxon>
        <taxon>Pseudomonadati</taxon>
        <taxon>Pseudomonadota</taxon>
        <taxon>Gammaproteobacteria</taxon>
        <taxon>Alteromonadales</taxon>
        <taxon>Pseudoalteromonadaceae</taxon>
        <taxon>Pseudoalteromonas</taxon>
    </lineage>
</organism>
<evidence type="ECO:0000256" key="2">
    <source>
        <dbReference type="ARBA" id="ARBA00023015"/>
    </source>
</evidence>
<dbReference type="InterPro" id="IPR036390">
    <property type="entry name" value="WH_DNA-bd_sf"/>
</dbReference>
<evidence type="ECO:0000256" key="4">
    <source>
        <dbReference type="ARBA" id="ARBA00023163"/>
    </source>
</evidence>
<name>A0ABV7CP99_9GAMM</name>
<comment type="caution">
    <text evidence="6">The sequence shown here is derived from an EMBL/GenBank/DDBJ whole genome shotgun (WGS) entry which is preliminary data.</text>
</comment>
<keyword evidence="3" id="KW-0238">DNA-binding</keyword>
<keyword evidence="7" id="KW-1185">Reference proteome</keyword>
<dbReference type="InterPro" id="IPR036388">
    <property type="entry name" value="WH-like_DNA-bd_sf"/>
</dbReference>
<dbReference type="PANTHER" id="PTHR30537">
    <property type="entry name" value="HTH-TYPE TRANSCRIPTIONAL REGULATOR"/>
    <property type="match status" value="1"/>
</dbReference>
<keyword evidence="2" id="KW-0805">Transcription regulation</keyword>
<dbReference type="PROSITE" id="PS50931">
    <property type="entry name" value="HTH_LYSR"/>
    <property type="match status" value="1"/>
</dbReference>
<dbReference type="SUPFAM" id="SSF46785">
    <property type="entry name" value="Winged helix' DNA-binding domain"/>
    <property type="match status" value="1"/>
</dbReference>
<dbReference type="Proteomes" id="UP001595453">
    <property type="component" value="Unassembled WGS sequence"/>
</dbReference>
<dbReference type="InterPro" id="IPR000847">
    <property type="entry name" value="LysR_HTH_N"/>
</dbReference>
<evidence type="ECO:0000256" key="3">
    <source>
        <dbReference type="ARBA" id="ARBA00023125"/>
    </source>
</evidence>
<dbReference type="Pfam" id="PF03466">
    <property type="entry name" value="LysR_substrate"/>
    <property type="match status" value="1"/>
</dbReference>
<dbReference type="InterPro" id="IPR058163">
    <property type="entry name" value="LysR-type_TF_proteobact-type"/>
</dbReference>
<evidence type="ECO:0000256" key="1">
    <source>
        <dbReference type="ARBA" id="ARBA00009437"/>
    </source>
</evidence>
<accession>A0ABV7CP99</accession>
<dbReference type="CDD" id="cd08422">
    <property type="entry name" value="PBP2_CrgA_like"/>
    <property type="match status" value="1"/>
</dbReference>
<feature type="domain" description="HTH lysR-type" evidence="5">
    <location>
        <begin position="12"/>
        <end position="62"/>
    </location>
</feature>
<reference evidence="7" key="1">
    <citation type="journal article" date="2019" name="Int. J. Syst. Evol. Microbiol.">
        <title>The Global Catalogue of Microorganisms (GCM) 10K type strain sequencing project: providing services to taxonomists for standard genome sequencing and annotation.</title>
        <authorList>
            <consortium name="The Broad Institute Genomics Platform"/>
            <consortium name="The Broad Institute Genome Sequencing Center for Infectious Disease"/>
            <person name="Wu L."/>
            <person name="Ma J."/>
        </authorList>
    </citation>
    <scope>NUCLEOTIDE SEQUENCE [LARGE SCALE GENOMIC DNA]</scope>
    <source>
        <strain evidence="7">KCTC 42730</strain>
    </source>
</reference>
<sequence>MAINQLFDGIPIFVQVVKSNGFGAAAEALGHSSSHVSKEVGKLEERLGVRLLNRTTRSIALTPEGEAFYRHCTQLVSDAETAVNLVTQNDSLPKGELKISCPIGLAQSHLQPALAEYLALYPNVTLDLDLSDKHIDLVADGYDLAVRATPALGGSSLICKQLFSSPAYVVASKSYIERYGQPYHPRELSKHHCICYSNLKQPDRWEFTDKQGESFTVQVRQRVKCNNGQMEMAMVRAGLGITRLPAFYMDEAFANDELVVLFEDFPAVPVHVYVLYPSRKHLSPKVRRFIDLLSTHMEARGL</sequence>
<keyword evidence="4" id="KW-0804">Transcription</keyword>
<comment type="similarity">
    <text evidence="1">Belongs to the LysR transcriptional regulatory family.</text>
</comment>